<name>A0ACB9QH51_9MYRT</name>
<accession>A0ACB9QH51</accession>
<reference evidence="2" key="1">
    <citation type="journal article" date="2023" name="Front. Plant Sci.">
        <title>Chromosomal-level genome assembly of Melastoma candidum provides insights into trichome evolution.</title>
        <authorList>
            <person name="Zhong Y."/>
            <person name="Wu W."/>
            <person name="Sun C."/>
            <person name="Zou P."/>
            <person name="Liu Y."/>
            <person name="Dai S."/>
            <person name="Zhou R."/>
        </authorList>
    </citation>
    <scope>NUCLEOTIDE SEQUENCE [LARGE SCALE GENOMIC DNA]</scope>
</reference>
<comment type="caution">
    <text evidence="1">The sequence shown here is derived from an EMBL/GenBank/DDBJ whole genome shotgun (WGS) entry which is preliminary data.</text>
</comment>
<gene>
    <name evidence="1" type="ORF">MLD38_021968</name>
</gene>
<sequence>MPFLYSRFPSPIPHFNCRDCAASPTAAFGPAIGCKPVAPLTLGRRTLTLLIPLVEASNVTPRPANWQLWCPEVRSGSRLVTGCRCLLQSGACLDGGDDVVENHDNIHPSAAGLASKEMERRRKIGLANKGKVPWNVGIKHSEATRERIRQRTIEALRNPKVKKKIDEHPRTLSVDTKAKISSSQRRRWRERLKQKQLAEKFFALWTDNIAWMAKIGWKDEGNLEWDSYEKIEEEINLQRLHWRAEKERAKNVAKMRAWIAAEAKAQKTALFAQKRKDMQEKREQRRQHRKPSSRLVKETRNVDAVAEGINLKKRLMKIHRKRTATIQVVCQGSTNTVVEIPSWENVDLEHIRREKARRELSLADQIQAARSRAKLPCSEALVVPSPVHLLKGLEVK</sequence>
<dbReference type="Proteomes" id="UP001057402">
    <property type="component" value="Chromosome 6"/>
</dbReference>
<evidence type="ECO:0000313" key="1">
    <source>
        <dbReference type="EMBL" id="KAI4366043.1"/>
    </source>
</evidence>
<evidence type="ECO:0000313" key="2">
    <source>
        <dbReference type="Proteomes" id="UP001057402"/>
    </source>
</evidence>
<dbReference type="EMBL" id="CM042885">
    <property type="protein sequence ID" value="KAI4366043.1"/>
    <property type="molecule type" value="Genomic_DNA"/>
</dbReference>
<protein>
    <submittedName>
        <fullName evidence="1">Uncharacterized protein</fullName>
    </submittedName>
</protein>
<proteinExistence type="predicted"/>
<organism evidence="1 2">
    <name type="scientific">Melastoma candidum</name>
    <dbReference type="NCBI Taxonomy" id="119954"/>
    <lineage>
        <taxon>Eukaryota</taxon>
        <taxon>Viridiplantae</taxon>
        <taxon>Streptophyta</taxon>
        <taxon>Embryophyta</taxon>
        <taxon>Tracheophyta</taxon>
        <taxon>Spermatophyta</taxon>
        <taxon>Magnoliopsida</taxon>
        <taxon>eudicotyledons</taxon>
        <taxon>Gunneridae</taxon>
        <taxon>Pentapetalae</taxon>
        <taxon>rosids</taxon>
        <taxon>malvids</taxon>
        <taxon>Myrtales</taxon>
        <taxon>Melastomataceae</taxon>
        <taxon>Melastomatoideae</taxon>
        <taxon>Melastomateae</taxon>
        <taxon>Melastoma</taxon>
    </lineage>
</organism>
<keyword evidence="2" id="KW-1185">Reference proteome</keyword>